<dbReference type="AlphaFoldDB" id="A0A9J6G5V9"/>
<keyword evidence="2" id="KW-0813">Transport</keyword>
<evidence type="ECO:0008006" key="6">
    <source>
        <dbReference type="Google" id="ProtNLM"/>
    </source>
</evidence>
<dbReference type="InterPro" id="IPR038495">
    <property type="entry name" value="ATPase_E_C"/>
</dbReference>
<dbReference type="OMA" id="ASRIMPQ"/>
<comment type="similarity">
    <text evidence="1">Belongs to the V-ATPase E subunit family.</text>
</comment>
<dbReference type="InterPro" id="IPR002842">
    <property type="entry name" value="ATPase_V1_Esu"/>
</dbReference>
<reference evidence="4 5" key="1">
    <citation type="journal article" date="2020" name="Cell">
        <title>Large-Scale Comparative Analyses of Tick Genomes Elucidate Their Genetic Diversity and Vector Capacities.</title>
        <authorList>
            <consortium name="Tick Genome and Microbiome Consortium (TIGMIC)"/>
            <person name="Jia N."/>
            <person name="Wang J."/>
            <person name="Shi W."/>
            <person name="Du L."/>
            <person name="Sun Y."/>
            <person name="Zhan W."/>
            <person name="Jiang J.F."/>
            <person name="Wang Q."/>
            <person name="Zhang B."/>
            <person name="Ji P."/>
            <person name="Bell-Sakyi L."/>
            <person name="Cui X.M."/>
            <person name="Yuan T.T."/>
            <person name="Jiang B.G."/>
            <person name="Yang W.F."/>
            <person name="Lam T.T."/>
            <person name="Chang Q.C."/>
            <person name="Ding S.J."/>
            <person name="Wang X.J."/>
            <person name="Zhu J.G."/>
            <person name="Ruan X.D."/>
            <person name="Zhao L."/>
            <person name="Wei J.T."/>
            <person name="Ye R.Z."/>
            <person name="Que T.C."/>
            <person name="Du C.H."/>
            <person name="Zhou Y.H."/>
            <person name="Cheng J.X."/>
            <person name="Dai P.F."/>
            <person name="Guo W.B."/>
            <person name="Han X.H."/>
            <person name="Huang E.J."/>
            <person name="Li L.F."/>
            <person name="Wei W."/>
            <person name="Gao Y.C."/>
            <person name="Liu J.Z."/>
            <person name="Shao H.Z."/>
            <person name="Wang X."/>
            <person name="Wang C.C."/>
            <person name="Yang T.C."/>
            <person name="Huo Q.B."/>
            <person name="Li W."/>
            <person name="Chen H.Y."/>
            <person name="Chen S.E."/>
            <person name="Zhou L.G."/>
            <person name="Ni X.B."/>
            <person name="Tian J.H."/>
            <person name="Sheng Y."/>
            <person name="Liu T."/>
            <person name="Pan Y.S."/>
            <person name="Xia L.Y."/>
            <person name="Li J."/>
            <person name="Zhao F."/>
            <person name="Cao W.C."/>
        </authorList>
    </citation>
    <scope>NUCLEOTIDE SEQUENCE [LARGE SCALE GENOMIC DNA]</scope>
    <source>
        <strain evidence="4">HaeL-2018</strain>
    </source>
</reference>
<dbReference type="OrthoDB" id="10263003at2759"/>
<evidence type="ECO:0000313" key="5">
    <source>
        <dbReference type="Proteomes" id="UP000821853"/>
    </source>
</evidence>
<name>A0A9J6G5V9_HAELO</name>
<dbReference type="Proteomes" id="UP000821853">
    <property type="component" value="Chromosome 3"/>
</dbReference>
<dbReference type="SUPFAM" id="SSF160527">
    <property type="entry name" value="V-type ATPase subunit E-like"/>
    <property type="match status" value="1"/>
</dbReference>
<dbReference type="PANTHER" id="PTHR45715">
    <property type="entry name" value="ATPASE H+-TRANSPORTING V1 SUBUNIT E1A-RELATED"/>
    <property type="match status" value="1"/>
</dbReference>
<proteinExistence type="inferred from homology"/>
<dbReference type="GO" id="GO:0033178">
    <property type="term" value="C:proton-transporting two-sector ATPase complex, catalytic domain"/>
    <property type="evidence" value="ECO:0007669"/>
    <property type="project" value="InterPro"/>
</dbReference>
<evidence type="ECO:0000256" key="3">
    <source>
        <dbReference type="ARBA" id="ARBA00023065"/>
    </source>
</evidence>
<evidence type="ECO:0000256" key="1">
    <source>
        <dbReference type="ARBA" id="ARBA00005901"/>
    </source>
</evidence>
<keyword evidence="5" id="KW-1185">Reference proteome</keyword>
<dbReference type="GO" id="GO:0046961">
    <property type="term" value="F:proton-transporting ATPase activity, rotational mechanism"/>
    <property type="evidence" value="ECO:0007669"/>
    <property type="project" value="InterPro"/>
</dbReference>
<dbReference type="EMBL" id="JABSTR010000005">
    <property type="protein sequence ID" value="KAH9369820.1"/>
    <property type="molecule type" value="Genomic_DNA"/>
</dbReference>
<organism evidence="4 5">
    <name type="scientific">Haemaphysalis longicornis</name>
    <name type="common">Bush tick</name>
    <dbReference type="NCBI Taxonomy" id="44386"/>
    <lineage>
        <taxon>Eukaryota</taxon>
        <taxon>Metazoa</taxon>
        <taxon>Ecdysozoa</taxon>
        <taxon>Arthropoda</taxon>
        <taxon>Chelicerata</taxon>
        <taxon>Arachnida</taxon>
        <taxon>Acari</taxon>
        <taxon>Parasitiformes</taxon>
        <taxon>Ixodida</taxon>
        <taxon>Ixodoidea</taxon>
        <taxon>Ixodidae</taxon>
        <taxon>Haemaphysalinae</taxon>
        <taxon>Haemaphysalis</taxon>
    </lineage>
</organism>
<evidence type="ECO:0000313" key="4">
    <source>
        <dbReference type="EMBL" id="KAH9369820.1"/>
    </source>
</evidence>
<accession>A0A9J6G5V9</accession>
<dbReference type="Gene3D" id="6.10.250.1620">
    <property type="match status" value="1"/>
</dbReference>
<comment type="caution">
    <text evidence="4">The sequence shown here is derived from an EMBL/GenBank/DDBJ whole genome shotgun (WGS) entry which is preliminary data.</text>
</comment>
<protein>
    <recommendedName>
        <fullName evidence="6">Vacuolar ATP synthase subunit E</fullName>
    </recommendedName>
</protein>
<dbReference type="Pfam" id="PF01991">
    <property type="entry name" value="vATP-synt_E"/>
    <property type="match status" value="1"/>
</dbReference>
<gene>
    <name evidence="4" type="ORF">HPB48_008570</name>
</gene>
<keyword evidence="3" id="KW-0406">Ion transport</keyword>
<sequence length="206" mass="23632">MFASKVEEIDTKAEEDFYTEKCRLVQQQKLLILDVYKTKQKNVERQKKIQRSQVKNAARLKILSAMNEHVTRVVAETKKKLTVITDQEKRYRPFLERLILEGLYRLQAKNVVLVCRKKDVKDVQAALEVAVKTFRKKTNILNCSVVIDKNASLPEDAFGGVVLSSNGGKIRVVNTLSSRLDLIASRIMPQIRTALFGPNKHRKHKD</sequence>
<evidence type="ECO:0000256" key="2">
    <source>
        <dbReference type="ARBA" id="ARBA00022448"/>
    </source>
</evidence>
<dbReference type="VEuPathDB" id="VectorBase:HLOH_041833"/>
<dbReference type="Gene3D" id="3.30.2320.30">
    <property type="entry name" value="ATP synthase, E subunit, C-terminal"/>
    <property type="match status" value="1"/>
</dbReference>